<evidence type="ECO:0000313" key="9">
    <source>
        <dbReference type="Proteomes" id="UP000243778"/>
    </source>
</evidence>
<evidence type="ECO:0000256" key="3">
    <source>
        <dbReference type="ARBA" id="ARBA00022556"/>
    </source>
</evidence>
<evidence type="ECO:0000313" key="8">
    <source>
        <dbReference type="EMBL" id="SDX63704.1"/>
    </source>
</evidence>
<name>A0A1H3DDE1_9PSED</name>
<sequence>MEYPFSFRWTKQHEAFCIAERIYLNHAQKVTGVYRARNWWLLEKGQKIKITCEVTTENNSSMPNRSFCTIGAHSYANSKLPADMQIGRYCSLASGITIMGSQHPIDRFTTSPVTYIKVFAEKSLDGYAGNYEITPFEGMFAPSPKVGHDVWIGGDVVLKGGITIGHGAIIASNAVVTKDVPPYAIVAGVPAKVIRYRFPSEIVDRLLALSWWDYKYTDLPTGEVDGVEDFIVTLEKKISTQEITKHEFKKINLSKEFYRLANQ</sequence>
<evidence type="ECO:0008006" key="10">
    <source>
        <dbReference type="Google" id="ProtNLM"/>
    </source>
</evidence>
<proteinExistence type="inferred from homology"/>
<evidence type="ECO:0000256" key="7">
    <source>
        <dbReference type="ARBA" id="ARBA00023315"/>
    </source>
</evidence>
<dbReference type="InterPro" id="IPR018357">
    <property type="entry name" value="Hexapep_transf_CS"/>
</dbReference>
<dbReference type="AlphaFoldDB" id="A0A1H3DDE1"/>
<gene>
    <name evidence="8" type="ORF">SAMN05216287_3355</name>
</gene>
<evidence type="ECO:0000256" key="4">
    <source>
        <dbReference type="ARBA" id="ARBA00022679"/>
    </source>
</evidence>
<keyword evidence="5" id="KW-0677">Repeat</keyword>
<dbReference type="CDD" id="cd03349">
    <property type="entry name" value="LbH_XAT"/>
    <property type="match status" value="1"/>
</dbReference>
<dbReference type="InterPro" id="IPR011004">
    <property type="entry name" value="Trimer_LpxA-like_sf"/>
</dbReference>
<dbReference type="PROSITE" id="PS00101">
    <property type="entry name" value="HEXAPEP_TRANSFERASES"/>
    <property type="match status" value="1"/>
</dbReference>
<evidence type="ECO:0000256" key="5">
    <source>
        <dbReference type="ARBA" id="ARBA00022737"/>
    </source>
</evidence>
<organism evidence="8 9">
    <name type="scientific">Pseudomonas kuykendallii</name>
    <dbReference type="NCBI Taxonomy" id="1007099"/>
    <lineage>
        <taxon>Bacteria</taxon>
        <taxon>Pseudomonadati</taxon>
        <taxon>Pseudomonadota</taxon>
        <taxon>Gammaproteobacteria</taxon>
        <taxon>Pseudomonadales</taxon>
        <taxon>Pseudomonadaceae</taxon>
        <taxon>Pseudomonas</taxon>
    </lineage>
</organism>
<keyword evidence="4" id="KW-0808">Transferase</keyword>
<keyword evidence="6" id="KW-0443">Lipid metabolism</keyword>
<keyword evidence="3" id="KW-0441">Lipid A biosynthesis</keyword>
<keyword evidence="2" id="KW-0444">Lipid biosynthesis</keyword>
<reference evidence="9" key="1">
    <citation type="submission" date="2016-10" db="EMBL/GenBank/DDBJ databases">
        <authorList>
            <person name="Varghese N."/>
            <person name="Submissions S."/>
        </authorList>
    </citation>
    <scope>NUCLEOTIDE SEQUENCE [LARGE SCALE GENOMIC DNA]</scope>
    <source>
        <strain evidence="9">NRRL B-59562</strain>
    </source>
</reference>
<protein>
    <recommendedName>
        <fullName evidence="10">Transferase hexapeptide (Six repeat-containing protein)</fullName>
    </recommendedName>
</protein>
<dbReference type="Proteomes" id="UP000243778">
    <property type="component" value="Unassembled WGS sequence"/>
</dbReference>
<evidence type="ECO:0000256" key="2">
    <source>
        <dbReference type="ARBA" id="ARBA00022516"/>
    </source>
</evidence>
<dbReference type="InterPro" id="IPR001451">
    <property type="entry name" value="Hexapep"/>
</dbReference>
<dbReference type="InterPro" id="IPR050179">
    <property type="entry name" value="Trans_hexapeptide_repeat"/>
</dbReference>
<dbReference type="OrthoDB" id="9815592at2"/>
<dbReference type="GO" id="GO:0016746">
    <property type="term" value="F:acyltransferase activity"/>
    <property type="evidence" value="ECO:0007669"/>
    <property type="project" value="UniProtKB-KW"/>
</dbReference>
<dbReference type="STRING" id="1007099.SAMN05216287_3355"/>
<dbReference type="SUPFAM" id="SSF51161">
    <property type="entry name" value="Trimeric LpxA-like enzymes"/>
    <property type="match status" value="1"/>
</dbReference>
<dbReference type="RefSeq" id="WP_090230664.1">
    <property type="nucleotide sequence ID" value="NZ_FNNU01000005.1"/>
</dbReference>
<dbReference type="Gene3D" id="2.160.10.10">
    <property type="entry name" value="Hexapeptide repeat proteins"/>
    <property type="match status" value="1"/>
</dbReference>
<dbReference type="Pfam" id="PF00132">
    <property type="entry name" value="Hexapep"/>
    <property type="match status" value="1"/>
</dbReference>
<keyword evidence="7" id="KW-0012">Acyltransferase</keyword>
<accession>A0A1H3DDE1</accession>
<evidence type="ECO:0000256" key="6">
    <source>
        <dbReference type="ARBA" id="ARBA00023098"/>
    </source>
</evidence>
<dbReference type="PANTHER" id="PTHR43300:SF11">
    <property type="entry name" value="ACETYLTRANSFERASE RV3034C-RELATED"/>
    <property type="match status" value="1"/>
</dbReference>
<evidence type="ECO:0000256" key="1">
    <source>
        <dbReference type="ARBA" id="ARBA00007274"/>
    </source>
</evidence>
<dbReference type="GO" id="GO:0009245">
    <property type="term" value="P:lipid A biosynthetic process"/>
    <property type="evidence" value="ECO:0007669"/>
    <property type="project" value="UniProtKB-KW"/>
</dbReference>
<comment type="similarity">
    <text evidence="1">Belongs to the transferase hexapeptide repeat family.</text>
</comment>
<dbReference type="PANTHER" id="PTHR43300">
    <property type="entry name" value="ACETYLTRANSFERASE"/>
    <property type="match status" value="1"/>
</dbReference>
<keyword evidence="9" id="KW-1185">Reference proteome</keyword>
<dbReference type="EMBL" id="FNNU01000005">
    <property type="protein sequence ID" value="SDX63704.1"/>
    <property type="molecule type" value="Genomic_DNA"/>
</dbReference>
<dbReference type="GO" id="GO:0016020">
    <property type="term" value="C:membrane"/>
    <property type="evidence" value="ECO:0007669"/>
    <property type="project" value="GOC"/>
</dbReference>